<protein>
    <submittedName>
        <fullName evidence="1">Cytochrome b5</fullName>
    </submittedName>
</protein>
<proteinExistence type="predicted"/>
<feature type="non-terminal residue" evidence="1">
    <location>
        <position position="1"/>
    </location>
</feature>
<reference evidence="1 2" key="1">
    <citation type="journal article" date="2019" name="Nat. Ecol. Evol.">
        <title>Megaphylogeny resolves global patterns of mushroom evolution.</title>
        <authorList>
            <person name="Varga T."/>
            <person name="Krizsan K."/>
            <person name="Foldi C."/>
            <person name="Dima B."/>
            <person name="Sanchez-Garcia M."/>
            <person name="Sanchez-Ramirez S."/>
            <person name="Szollosi G.J."/>
            <person name="Szarkandi J.G."/>
            <person name="Papp V."/>
            <person name="Albert L."/>
            <person name="Andreopoulos W."/>
            <person name="Angelini C."/>
            <person name="Antonin V."/>
            <person name="Barry K.W."/>
            <person name="Bougher N.L."/>
            <person name="Buchanan P."/>
            <person name="Buyck B."/>
            <person name="Bense V."/>
            <person name="Catcheside P."/>
            <person name="Chovatia M."/>
            <person name="Cooper J."/>
            <person name="Damon W."/>
            <person name="Desjardin D."/>
            <person name="Finy P."/>
            <person name="Geml J."/>
            <person name="Haridas S."/>
            <person name="Hughes K."/>
            <person name="Justo A."/>
            <person name="Karasinski D."/>
            <person name="Kautmanova I."/>
            <person name="Kiss B."/>
            <person name="Kocsube S."/>
            <person name="Kotiranta H."/>
            <person name="LaButti K.M."/>
            <person name="Lechner B.E."/>
            <person name="Liimatainen K."/>
            <person name="Lipzen A."/>
            <person name="Lukacs Z."/>
            <person name="Mihaltcheva S."/>
            <person name="Morgado L.N."/>
            <person name="Niskanen T."/>
            <person name="Noordeloos M.E."/>
            <person name="Ohm R.A."/>
            <person name="Ortiz-Santana B."/>
            <person name="Ovrebo C."/>
            <person name="Racz N."/>
            <person name="Riley R."/>
            <person name="Savchenko A."/>
            <person name="Shiryaev A."/>
            <person name="Soop K."/>
            <person name="Spirin V."/>
            <person name="Szebenyi C."/>
            <person name="Tomsovsky M."/>
            <person name="Tulloss R.E."/>
            <person name="Uehling J."/>
            <person name="Grigoriev I.V."/>
            <person name="Vagvolgyi C."/>
            <person name="Papp T."/>
            <person name="Martin F.M."/>
            <person name="Miettinen O."/>
            <person name="Hibbett D.S."/>
            <person name="Nagy L.G."/>
        </authorList>
    </citation>
    <scope>NUCLEOTIDE SEQUENCE [LARGE SCALE GENOMIC DNA]</scope>
    <source>
        <strain evidence="1 2">NL-1719</strain>
    </source>
</reference>
<dbReference type="EMBL" id="ML208416">
    <property type="protein sequence ID" value="TFK66075.1"/>
    <property type="molecule type" value="Genomic_DNA"/>
</dbReference>
<sequence>SSMGLSFDLGTPVNTALFVYILYSVQRILFPSLSASSTVPKEFKSGYSWMPVSHPPTVLFKTYTPKTLEPFHGKDGGRILLAINGTVFDVTAGRNFYGPDGMYGNFAGRDASRGMAKQSFELSMLTPIDQPLDKLRDLTTDEVDNMKGWIEHFSNKYIVCGQLVENDAV</sequence>
<evidence type="ECO:0000313" key="2">
    <source>
        <dbReference type="Proteomes" id="UP000308600"/>
    </source>
</evidence>
<name>A0ACD3AK77_9AGAR</name>
<dbReference type="Proteomes" id="UP000308600">
    <property type="component" value="Unassembled WGS sequence"/>
</dbReference>
<evidence type="ECO:0000313" key="1">
    <source>
        <dbReference type="EMBL" id="TFK66075.1"/>
    </source>
</evidence>
<gene>
    <name evidence="1" type="ORF">BDN72DRAFT_844776</name>
</gene>
<keyword evidence="2" id="KW-1185">Reference proteome</keyword>
<organism evidence="1 2">
    <name type="scientific">Pluteus cervinus</name>
    <dbReference type="NCBI Taxonomy" id="181527"/>
    <lineage>
        <taxon>Eukaryota</taxon>
        <taxon>Fungi</taxon>
        <taxon>Dikarya</taxon>
        <taxon>Basidiomycota</taxon>
        <taxon>Agaricomycotina</taxon>
        <taxon>Agaricomycetes</taxon>
        <taxon>Agaricomycetidae</taxon>
        <taxon>Agaricales</taxon>
        <taxon>Pluteineae</taxon>
        <taxon>Pluteaceae</taxon>
        <taxon>Pluteus</taxon>
    </lineage>
</organism>
<accession>A0ACD3AK77</accession>